<proteinExistence type="predicted"/>
<comment type="caution">
    <text evidence="2">The sequence shown here is derived from an EMBL/GenBank/DDBJ whole genome shotgun (WGS) entry which is preliminary data.</text>
</comment>
<protein>
    <submittedName>
        <fullName evidence="2">Putative pyrroloquinoline-quinone binding quinoprotein</fullName>
    </submittedName>
</protein>
<dbReference type="Proteomes" id="UP000280008">
    <property type="component" value="Unassembled WGS sequence"/>
</dbReference>
<dbReference type="AlphaFoldDB" id="A0A495IDC3"/>
<sequence length="467" mass="48797">MPGPARIAVLLAVMAATIAVVAGVGTALTPRYGDLEPYGTTPVADLRTRPTTEGWSVNLARAVMPGVPVRCVGFQSSDSTGRYVVVTGTTPSLGSSSRCSQASVDQIDSTVALLDTDTGRVLWSKNLQGSFPSRSGAVLLEYESVVPDAHSVLVQLSVDGVSTYAALSMTSGDVLSSTALDPESTGGLPTVSGGLVLIGGSVARSGATQYELAQVDRIGEPVWTAVLDDDHAPILTDTAAFASIDGRSSRIDADTGRITQLGNGSVDLTSTISDSGELFTSDTLRSGVVVTAYDDSGRALWTRSGIGDLSGLTRDCLMTSLPGTSRGSCVDRATGRVRWSTDIATGSFAYSVPGQTTNQIMVYRNKGDVTELDFFDGATGRLQYPIELPPVSFTILAARTTGYLQVSSDSGTPTGITAFDTRTGKQLWTLPEAGTRDTSFWGGQLVRLSKNGVATQLVDRPRTVLGE</sequence>
<feature type="domain" description="Pyrrolo-quinoline quinone repeat" evidence="1">
    <location>
        <begin position="289"/>
        <end position="439"/>
    </location>
</feature>
<accession>A0A495IDC3</accession>
<dbReference type="EMBL" id="RBKS01000001">
    <property type="protein sequence ID" value="RKR73640.1"/>
    <property type="molecule type" value="Genomic_DNA"/>
</dbReference>
<dbReference type="InterPro" id="IPR002372">
    <property type="entry name" value="PQQ_rpt_dom"/>
</dbReference>
<evidence type="ECO:0000313" key="3">
    <source>
        <dbReference type="Proteomes" id="UP000280008"/>
    </source>
</evidence>
<keyword evidence="3" id="KW-1185">Reference proteome</keyword>
<dbReference type="SUPFAM" id="SSF50998">
    <property type="entry name" value="Quinoprotein alcohol dehydrogenase-like"/>
    <property type="match status" value="1"/>
</dbReference>
<evidence type="ECO:0000313" key="2">
    <source>
        <dbReference type="EMBL" id="RKR73640.1"/>
    </source>
</evidence>
<reference evidence="2 3" key="1">
    <citation type="submission" date="2018-10" db="EMBL/GenBank/DDBJ databases">
        <title>Sequencing the genomes of 1000 actinobacteria strains.</title>
        <authorList>
            <person name="Klenk H.-P."/>
        </authorList>
    </citation>
    <scope>NUCLEOTIDE SEQUENCE [LARGE SCALE GENOMIC DNA]</scope>
    <source>
        <strain evidence="2 3">DSM 17894</strain>
    </source>
</reference>
<organism evidence="2 3">
    <name type="scientific">Frondihabitans australicus</name>
    <dbReference type="NCBI Taxonomy" id="386892"/>
    <lineage>
        <taxon>Bacteria</taxon>
        <taxon>Bacillati</taxon>
        <taxon>Actinomycetota</taxon>
        <taxon>Actinomycetes</taxon>
        <taxon>Micrococcales</taxon>
        <taxon>Microbacteriaceae</taxon>
        <taxon>Frondihabitans</taxon>
    </lineage>
</organism>
<gene>
    <name evidence="2" type="ORF">C8E83_0734</name>
</gene>
<dbReference type="InterPro" id="IPR015943">
    <property type="entry name" value="WD40/YVTN_repeat-like_dom_sf"/>
</dbReference>
<dbReference type="InterPro" id="IPR011047">
    <property type="entry name" value="Quinoprotein_ADH-like_sf"/>
</dbReference>
<feature type="domain" description="Pyrrolo-quinoline quinone repeat" evidence="1">
    <location>
        <begin position="108"/>
        <end position="256"/>
    </location>
</feature>
<name>A0A495IDC3_9MICO</name>
<dbReference type="Pfam" id="PF13360">
    <property type="entry name" value="PQQ_2"/>
    <property type="match status" value="2"/>
</dbReference>
<evidence type="ECO:0000259" key="1">
    <source>
        <dbReference type="Pfam" id="PF13360"/>
    </source>
</evidence>
<dbReference type="Gene3D" id="2.130.10.10">
    <property type="entry name" value="YVTN repeat-like/Quinoprotein amine dehydrogenase"/>
    <property type="match status" value="2"/>
</dbReference>